<dbReference type="GO" id="GO:0005634">
    <property type="term" value="C:nucleus"/>
    <property type="evidence" value="ECO:0000318"/>
    <property type="project" value="GO_Central"/>
</dbReference>
<dbReference type="FunFam" id="3.10.450.700:FF:000002">
    <property type="entry name" value="Transcription factor Pur-alpha 1"/>
    <property type="match status" value="1"/>
</dbReference>
<evidence type="ECO:0000256" key="1">
    <source>
        <dbReference type="ARBA" id="ARBA00009251"/>
    </source>
</evidence>
<organism evidence="3 4">
    <name type="scientific">Capsicum annuum</name>
    <name type="common">Capsicum pepper</name>
    <dbReference type="NCBI Taxonomy" id="4072"/>
    <lineage>
        <taxon>Eukaryota</taxon>
        <taxon>Viridiplantae</taxon>
        <taxon>Streptophyta</taxon>
        <taxon>Embryophyta</taxon>
        <taxon>Tracheophyta</taxon>
        <taxon>Spermatophyta</taxon>
        <taxon>Magnoliopsida</taxon>
        <taxon>eudicotyledons</taxon>
        <taxon>Gunneridae</taxon>
        <taxon>Pentapetalae</taxon>
        <taxon>asterids</taxon>
        <taxon>lamiids</taxon>
        <taxon>Solanales</taxon>
        <taxon>Solanaceae</taxon>
        <taxon>Solanoideae</taxon>
        <taxon>Capsiceae</taxon>
        <taxon>Capsicum</taxon>
    </lineage>
</organism>
<protein>
    <submittedName>
        <fullName evidence="3">Transcription factor Pur-alpha 1</fullName>
    </submittedName>
</protein>
<dbReference type="GO" id="GO:0000977">
    <property type="term" value="F:RNA polymerase II transcription regulatory region sequence-specific DNA binding"/>
    <property type="evidence" value="ECO:0000318"/>
    <property type="project" value="GO_Central"/>
</dbReference>
<dbReference type="InterPro" id="IPR006628">
    <property type="entry name" value="PUR-bd_fam"/>
</dbReference>
<dbReference type="Proteomes" id="UP000222542">
    <property type="component" value="Unassembled WGS sequence"/>
</dbReference>
<dbReference type="PANTHER" id="PTHR12611:SF0">
    <property type="entry name" value="PURINE-RICH BINDING PROTEIN-ALPHA, ISOFORM B"/>
    <property type="match status" value="1"/>
</dbReference>
<gene>
    <name evidence="3" type="ORF">T459_23099</name>
</gene>
<dbReference type="SMART" id="SM00712">
    <property type="entry name" value="PUR"/>
    <property type="match status" value="2"/>
</dbReference>
<proteinExistence type="inferred from homology"/>
<dbReference type="GO" id="GO:0006357">
    <property type="term" value="P:regulation of transcription by RNA polymerase II"/>
    <property type="evidence" value="ECO:0000318"/>
    <property type="project" value="GO_Central"/>
</dbReference>
<evidence type="ECO:0000256" key="2">
    <source>
        <dbReference type="ARBA" id="ARBA00023125"/>
    </source>
</evidence>
<dbReference type="GO" id="GO:0000981">
    <property type="term" value="F:DNA-binding transcription factor activity, RNA polymerase II-specific"/>
    <property type="evidence" value="ECO:0000318"/>
    <property type="project" value="GO_Central"/>
</dbReference>
<dbReference type="EMBL" id="AYRZ02000009">
    <property type="protein sequence ID" value="PHT72314.1"/>
    <property type="molecule type" value="Genomic_DNA"/>
</dbReference>
<dbReference type="SMR" id="A0A1U8FP90"/>
<dbReference type="Pfam" id="PF04845">
    <property type="entry name" value="PurA"/>
    <property type="match status" value="1"/>
</dbReference>
<dbReference type="OMA" id="HKVSEAS"/>
<dbReference type="Gramene" id="PHT72314">
    <property type="protein sequence ID" value="PHT72314"/>
    <property type="gene ID" value="T459_23099"/>
</dbReference>
<accession>A0A1U8FP90</accession>
<keyword evidence="4" id="KW-1185">Reference proteome</keyword>
<dbReference type="OrthoDB" id="523901at2759"/>
<name>A0A1U8FP90_CAPAN</name>
<dbReference type="Gene3D" id="3.10.450.700">
    <property type="match status" value="2"/>
</dbReference>
<evidence type="ECO:0000313" key="4">
    <source>
        <dbReference type="Proteomes" id="UP000222542"/>
    </source>
</evidence>
<dbReference type="PANTHER" id="PTHR12611">
    <property type="entry name" value="PUR-TRANSCRIPTIONAL ACTIVATOR"/>
    <property type="match status" value="1"/>
</dbReference>
<sequence length="115" mass="13548">MEENSDGGDGGNDVELLCKILQEGHKFFYFDLKENPRRRYLKISEKTSTTRSTIIIPFNGISSFLDLFNYYVNSDDHNVFSKELQHDIKVFYFDVGKNRRERFHKVSEASISRTR</sequence>
<evidence type="ECO:0000313" key="3">
    <source>
        <dbReference type="EMBL" id="PHT72314.1"/>
    </source>
</evidence>
<keyword evidence="2" id="KW-0238">DNA-binding</keyword>
<reference evidence="3 4" key="2">
    <citation type="journal article" date="2017" name="Genome Biol.">
        <title>New reference genome sequences of hot pepper reveal the massive evolution of plant disease-resistance genes by retroduplication.</title>
        <authorList>
            <person name="Kim S."/>
            <person name="Park J."/>
            <person name="Yeom S.I."/>
            <person name="Kim Y.M."/>
            <person name="Seo E."/>
            <person name="Kim K.T."/>
            <person name="Kim M.S."/>
            <person name="Lee J.M."/>
            <person name="Cheong K."/>
            <person name="Shin H.S."/>
            <person name="Kim S.B."/>
            <person name="Han K."/>
            <person name="Lee J."/>
            <person name="Park M."/>
            <person name="Lee H.A."/>
            <person name="Lee H.Y."/>
            <person name="Lee Y."/>
            <person name="Oh S."/>
            <person name="Lee J.H."/>
            <person name="Choi E."/>
            <person name="Choi E."/>
            <person name="Lee S.E."/>
            <person name="Jeon J."/>
            <person name="Kim H."/>
            <person name="Choi G."/>
            <person name="Song H."/>
            <person name="Lee J."/>
            <person name="Lee S.C."/>
            <person name="Kwon J.K."/>
            <person name="Lee H.Y."/>
            <person name="Koo N."/>
            <person name="Hong Y."/>
            <person name="Kim R.W."/>
            <person name="Kang W.H."/>
            <person name="Huh J.H."/>
            <person name="Kang B.C."/>
            <person name="Yang T.J."/>
            <person name="Lee Y.H."/>
            <person name="Bennetzen J.L."/>
            <person name="Choi D."/>
        </authorList>
    </citation>
    <scope>NUCLEOTIDE SEQUENCE [LARGE SCALE GENOMIC DNA]</scope>
    <source>
        <strain evidence="4">cv. CM334</strain>
    </source>
</reference>
<comment type="caution">
    <text evidence="3">The sequence shown here is derived from an EMBL/GenBank/DDBJ whole genome shotgun (WGS) entry which is preliminary data.</text>
</comment>
<comment type="similarity">
    <text evidence="1">Belongs to the PUR DNA-binding protein family.</text>
</comment>
<dbReference type="AlphaFoldDB" id="A0A1U8FP90"/>
<reference evidence="3 4" key="1">
    <citation type="journal article" date="2014" name="Nat. Genet.">
        <title>Genome sequence of the hot pepper provides insights into the evolution of pungency in Capsicum species.</title>
        <authorList>
            <person name="Kim S."/>
            <person name="Park M."/>
            <person name="Yeom S.I."/>
            <person name="Kim Y.M."/>
            <person name="Lee J.M."/>
            <person name="Lee H.A."/>
            <person name="Seo E."/>
            <person name="Choi J."/>
            <person name="Cheong K."/>
            <person name="Kim K.T."/>
            <person name="Jung K."/>
            <person name="Lee G.W."/>
            <person name="Oh S.K."/>
            <person name="Bae C."/>
            <person name="Kim S.B."/>
            <person name="Lee H.Y."/>
            <person name="Kim S.Y."/>
            <person name="Kim M.S."/>
            <person name="Kang B.C."/>
            <person name="Jo Y.D."/>
            <person name="Yang H.B."/>
            <person name="Jeong H.J."/>
            <person name="Kang W.H."/>
            <person name="Kwon J.K."/>
            <person name="Shin C."/>
            <person name="Lim J.Y."/>
            <person name="Park J.H."/>
            <person name="Huh J.H."/>
            <person name="Kim J.S."/>
            <person name="Kim B.D."/>
            <person name="Cohen O."/>
            <person name="Paran I."/>
            <person name="Suh M.C."/>
            <person name="Lee S.B."/>
            <person name="Kim Y.K."/>
            <person name="Shin Y."/>
            <person name="Noh S.J."/>
            <person name="Park J."/>
            <person name="Seo Y.S."/>
            <person name="Kwon S.Y."/>
            <person name="Kim H.A."/>
            <person name="Park J.M."/>
            <person name="Kim H.J."/>
            <person name="Choi S.B."/>
            <person name="Bosland P.W."/>
            <person name="Reeves G."/>
            <person name="Jo S.H."/>
            <person name="Lee B.W."/>
            <person name="Cho H.T."/>
            <person name="Choi H.S."/>
            <person name="Lee M.S."/>
            <person name="Yu Y."/>
            <person name="Do Choi Y."/>
            <person name="Park B.S."/>
            <person name="van Deynze A."/>
            <person name="Ashrafi H."/>
            <person name="Hill T."/>
            <person name="Kim W.T."/>
            <person name="Pai H.S."/>
            <person name="Ahn H.K."/>
            <person name="Yeam I."/>
            <person name="Giovannoni J.J."/>
            <person name="Rose J.K."/>
            <person name="Sorensen I."/>
            <person name="Lee S.J."/>
            <person name="Kim R.W."/>
            <person name="Choi I.Y."/>
            <person name="Choi B.S."/>
            <person name="Lim J.S."/>
            <person name="Lee Y.H."/>
            <person name="Choi D."/>
        </authorList>
    </citation>
    <scope>NUCLEOTIDE SEQUENCE [LARGE SCALE GENOMIC DNA]</scope>
    <source>
        <strain evidence="4">cv. CM334</strain>
    </source>
</reference>
<dbReference type="KEGG" id="cann:107857909"/>
<dbReference type="GO" id="GO:0032422">
    <property type="term" value="F:purine-rich negative regulatory element binding"/>
    <property type="evidence" value="ECO:0000318"/>
    <property type="project" value="GO_Central"/>
</dbReference>